<gene>
    <name evidence="10" type="ORF">ACA1_387090</name>
</gene>
<dbReference type="VEuPathDB" id="AmoebaDB:ACA1_387090"/>
<dbReference type="PANTHER" id="PTHR12153">
    <property type="entry name" value="SELENOPROTEIN O"/>
    <property type="match status" value="1"/>
</dbReference>
<evidence type="ECO:0000256" key="7">
    <source>
        <dbReference type="ARBA" id="ARBA00022840"/>
    </source>
</evidence>
<dbReference type="InterPro" id="IPR003846">
    <property type="entry name" value="SelO"/>
</dbReference>
<dbReference type="AlphaFoldDB" id="L8GDB7"/>
<proteinExistence type="inferred from homology"/>
<evidence type="ECO:0000313" key="10">
    <source>
        <dbReference type="EMBL" id="ELR11120.1"/>
    </source>
</evidence>
<evidence type="ECO:0000256" key="5">
    <source>
        <dbReference type="ARBA" id="ARBA00022723"/>
    </source>
</evidence>
<dbReference type="GO" id="GO:0016779">
    <property type="term" value="F:nucleotidyltransferase activity"/>
    <property type="evidence" value="ECO:0007669"/>
    <property type="project" value="UniProtKB-KW"/>
</dbReference>
<dbReference type="GO" id="GO:0005524">
    <property type="term" value="F:ATP binding"/>
    <property type="evidence" value="ECO:0007669"/>
    <property type="project" value="UniProtKB-KW"/>
</dbReference>
<dbReference type="RefSeq" id="XP_004333133.1">
    <property type="nucleotide sequence ID" value="XM_004333085.1"/>
</dbReference>
<evidence type="ECO:0000256" key="9">
    <source>
        <dbReference type="ARBA" id="ARBA00031547"/>
    </source>
</evidence>
<keyword evidence="5" id="KW-0479">Metal-binding</keyword>
<reference evidence="10 11" key="1">
    <citation type="journal article" date="2013" name="Genome Biol.">
        <title>Genome of Acanthamoeba castellanii highlights extensive lateral gene transfer and early evolution of tyrosine kinase signaling.</title>
        <authorList>
            <person name="Clarke M."/>
            <person name="Lohan A.J."/>
            <person name="Liu B."/>
            <person name="Lagkouvardos I."/>
            <person name="Roy S."/>
            <person name="Zafar N."/>
            <person name="Bertelli C."/>
            <person name="Schilde C."/>
            <person name="Kianianmomeni A."/>
            <person name="Burglin T.R."/>
            <person name="Frech C."/>
            <person name="Turcotte B."/>
            <person name="Kopec K.O."/>
            <person name="Synnott J.M."/>
            <person name="Choo C."/>
            <person name="Paponov I."/>
            <person name="Finkler A."/>
            <person name="Soon Heng Tan C."/>
            <person name="Hutchins A.P."/>
            <person name="Weinmeier T."/>
            <person name="Rattei T."/>
            <person name="Chu J.S."/>
            <person name="Gimenez G."/>
            <person name="Irimia M."/>
            <person name="Rigden D.J."/>
            <person name="Fitzpatrick D.A."/>
            <person name="Lorenzo-Morales J."/>
            <person name="Bateman A."/>
            <person name="Chiu C.H."/>
            <person name="Tang P."/>
            <person name="Hegemann P."/>
            <person name="Fromm H."/>
            <person name="Raoult D."/>
            <person name="Greub G."/>
            <person name="Miranda-Saavedra D."/>
            <person name="Chen N."/>
            <person name="Nash P."/>
            <person name="Ginger M.L."/>
            <person name="Horn M."/>
            <person name="Schaap P."/>
            <person name="Caler L."/>
            <person name="Loftus B."/>
        </authorList>
    </citation>
    <scope>NUCLEOTIDE SEQUENCE [LARGE SCALE GENOMIC DNA]</scope>
    <source>
        <strain evidence="10 11">Neff</strain>
    </source>
</reference>
<evidence type="ECO:0000256" key="3">
    <source>
        <dbReference type="ARBA" id="ARBA00022679"/>
    </source>
</evidence>
<evidence type="ECO:0000256" key="2">
    <source>
        <dbReference type="ARBA" id="ARBA00009747"/>
    </source>
</evidence>
<dbReference type="Proteomes" id="UP000011083">
    <property type="component" value="Unassembled WGS sequence"/>
</dbReference>
<dbReference type="OMA" id="LCVTXSS"/>
<evidence type="ECO:0000256" key="8">
    <source>
        <dbReference type="ARBA" id="ARBA00022842"/>
    </source>
</evidence>
<evidence type="ECO:0000256" key="1">
    <source>
        <dbReference type="ARBA" id="ARBA00001946"/>
    </source>
</evidence>
<dbReference type="KEGG" id="acan:ACA1_387090"/>
<evidence type="ECO:0000313" key="11">
    <source>
        <dbReference type="Proteomes" id="UP000011083"/>
    </source>
</evidence>
<dbReference type="EMBL" id="KB008156">
    <property type="protein sequence ID" value="ELR11120.1"/>
    <property type="molecule type" value="Genomic_DNA"/>
</dbReference>
<keyword evidence="7" id="KW-0067">ATP-binding</keyword>
<dbReference type="GeneID" id="14911651"/>
<dbReference type="PANTHER" id="PTHR12153:SF15">
    <property type="entry name" value="PROTEIN ADENYLYLTRANSFERASE SELO, MITOCHONDRIAL"/>
    <property type="match status" value="1"/>
</dbReference>
<dbReference type="GO" id="GO:0046872">
    <property type="term" value="F:metal ion binding"/>
    <property type="evidence" value="ECO:0007669"/>
    <property type="project" value="UniProtKB-KW"/>
</dbReference>
<comment type="cofactor">
    <cofactor evidence="1">
        <name>Mg(2+)</name>
        <dbReference type="ChEBI" id="CHEBI:18420"/>
    </cofactor>
</comment>
<sequence length="475" mass="54600">MHYLGVPTTRAGSVVSSDTHVVRDIFYNGNPKKERATIILRIAPSFLRFGSFEIFKPRDPETQREGPSVKNIKLLFKLLDYTVETFYPDIWRSTTDPEVRYLSFYQEVVRRTARLVAEWQSVGFCHGVLNTDNMSILGLTIDYGPYGFLDFYDPDFICNGSDDGGRYSYKNQPEMCHWNCKKLAEALAMAISLTDSERELERIYWPEYNKHYNQKMRNKLGLLQKEEEGDEQLVKSFFDAMHESGADFTNSFRGLARVALPSPSETIAEKDEAEDEALAYLLQQVCSAAFMSKRDGPSIPMETLQMMISVAQQNPMMLQMFGMTPQKLIREINKLKKQEERGSGAGNVDSAKRENDTLIWKAWLKKYRERLQREVSGASDDEIRELNERRVQTMNRNNPKFALRNYIAQNAIEKAENGDFSETERLLTRALYHPYGEQTRVPARAKLEVAEAPQAGSARYRIPTLCTLRFAKKTA</sequence>
<evidence type="ECO:0000256" key="6">
    <source>
        <dbReference type="ARBA" id="ARBA00022741"/>
    </source>
</evidence>
<keyword evidence="6" id="KW-0547">Nucleotide-binding</keyword>
<protein>
    <recommendedName>
        <fullName evidence="9">Selenoprotein O</fullName>
    </recommendedName>
</protein>
<keyword evidence="3" id="KW-0808">Transferase</keyword>
<name>L8GDB7_ACACF</name>
<keyword evidence="11" id="KW-1185">Reference proteome</keyword>
<organism evidence="10 11">
    <name type="scientific">Acanthamoeba castellanii (strain ATCC 30010 / Neff)</name>
    <dbReference type="NCBI Taxonomy" id="1257118"/>
    <lineage>
        <taxon>Eukaryota</taxon>
        <taxon>Amoebozoa</taxon>
        <taxon>Discosea</taxon>
        <taxon>Longamoebia</taxon>
        <taxon>Centramoebida</taxon>
        <taxon>Acanthamoebidae</taxon>
        <taxon>Acanthamoeba</taxon>
    </lineage>
</organism>
<dbReference type="Pfam" id="PF02696">
    <property type="entry name" value="SelO"/>
    <property type="match status" value="1"/>
</dbReference>
<comment type="similarity">
    <text evidence="2">Belongs to the SELO family.</text>
</comment>
<dbReference type="OrthoDB" id="10254721at2759"/>
<evidence type="ECO:0000256" key="4">
    <source>
        <dbReference type="ARBA" id="ARBA00022695"/>
    </source>
</evidence>
<keyword evidence="4" id="KW-0548">Nucleotidyltransferase</keyword>
<dbReference type="STRING" id="1257118.L8GDB7"/>
<keyword evidence="8" id="KW-0460">Magnesium</keyword>
<accession>L8GDB7</accession>